<feature type="transmembrane region" description="Helical" evidence="1">
    <location>
        <begin position="66"/>
        <end position="87"/>
    </location>
</feature>
<dbReference type="Proteomes" id="UP000179840">
    <property type="component" value="Unassembled WGS sequence"/>
</dbReference>
<evidence type="ECO:0000256" key="1">
    <source>
        <dbReference type="SAM" id="Phobius"/>
    </source>
</evidence>
<dbReference type="AlphaFoldDB" id="A0A1S1U5G2"/>
<gene>
    <name evidence="2" type="ORF">AKG95_11990</name>
</gene>
<organism evidence="2 3">
    <name type="scientific">Janthinobacterium lividum</name>
    <dbReference type="NCBI Taxonomy" id="29581"/>
    <lineage>
        <taxon>Bacteria</taxon>
        <taxon>Pseudomonadati</taxon>
        <taxon>Pseudomonadota</taxon>
        <taxon>Betaproteobacteria</taxon>
        <taxon>Burkholderiales</taxon>
        <taxon>Oxalobacteraceae</taxon>
        <taxon>Janthinobacterium</taxon>
    </lineage>
</organism>
<dbReference type="RefSeq" id="WP_071077117.1">
    <property type="nucleotide sequence ID" value="NZ_LFKP01000008.1"/>
</dbReference>
<reference evidence="2 3" key="1">
    <citation type="submission" date="2015-06" db="EMBL/GenBank/DDBJ databases">
        <title>Draft genome sequencing of a biphenyl-degrading bacterium, Janthinobacterium lividum MEG1.</title>
        <authorList>
            <person name="Shimodaira J."/>
            <person name="Hatta T."/>
        </authorList>
    </citation>
    <scope>NUCLEOTIDE SEQUENCE [LARGE SCALE GENOMIC DNA]</scope>
    <source>
        <strain evidence="2 3">MEG1</strain>
    </source>
</reference>
<sequence>MIGIPARPCKPVRAEWIRFAPADDASSHAAMMANLRPVLWRSVLLGGCALILAFVLQAVWRDVSYAGEAVLLLLPALAAWTIGLVLLPDRNLSFHVEINDAGLLLRRVARRLPGHERELQLAPRQIRALEVVSYAGPVDVYRGGPPMARVELLLHTTLDACPLIRVVGMDLPVPQRWSLRQIKDELSRRCTLAGIAVSETAGPHFQSCAAIRARWPQA</sequence>
<comment type="caution">
    <text evidence="2">The sequence shown here is derived from an EMBL/GenBank/DDBJ whole genome shotgun (WGS) entry which is preliminary data.</text>
</comment>
<evidence type="ECO:0000313" key="3">
    <source>
        <dbReference type="Proteomes" id="UP000179840"/>
    </source>
</evidence>
<protein>
    <submittedName>
        <fullName evidence="2">Uncharacterized protein</fullName>
    </submittedName>
</protein>
<proteinExistence type="predicted"/>
<dbReference type="EMBL" id="LFKP01000008">
    <property type="protein sequence ID" value="OHV95670.1"/>
    <property type="molecule type" value="Genomic_DNA"/>
</dbReference>
<keyword evidence="1" id="KW-0812">Transmembrane</keyword>
<evidence type="ECO:0000313" key="2">
    <source>
        <dbReference type="EMBL" id="OHV95670.1"/>
    </source>
</evidence>
<feature type="transmembrane region" description="Helical" evidence="1">
    <location>
        <begin position="38"/>
        <end position="60"/>
    </location>
</feature>
<keyword evidence="1" id="KW-1133">Transmembrane helix</keyword>
<accession>A0A1S1U5G2</accession>
<keyword evidence="1" id="KW-0472">Membrane</keyword>
<name>A0A1S1U5G2_9BURK</name>